<feature type="compositionally biased region" description="Basic and acidic residues" evidence="1">
    <location>
        <begin position="118"/>
        <end position="159"/>
    </location>
</feature>
<dbReference type="Pfam" id="PF03551">
    <property type="entry name" value="PadR"/>
    <property type="match status" value="1"/>
</dbReference>
<feature type="region of interest" description="Disordered" evidence="1">
    <location>
        <begin position="117"/>
        <end position="169"/>
    </location>
</feature>
<accession>A0A9X2MSM1</accession>
<dbReference type="AlphaFoldDB" id="A0A9X2MSM1"/>
<dbReference type="InterPro" id="IPR036390">
    <property type="entry name" value="WH_DNA-bd_sf"/>
</dbReference>
<organism evidence="3 4">
    <name type="scientific">Paenibacillus soyae</name>
    <dbReference type="NCBI Taxonomy" id="2969249"/>
    <lineage>
        <taxon>Bacteria</taxon>
        <taxon>Bacillati</taxon>
        <taxon>Bacillota</taxon>
        <taxon>Bacilli</taxon>
        <taxon>Bacillales</taxon>
        <taxon>Paenibacillaceae</taxon>
        <taxon>Paenibacillus</taxon>
    </lineage>
</organism>
<evidence type="ECO:0000259" key="2">
    <source>
        <dbReference type="Pfam" id="PF03551"/>
    </source>
</evidence>
<evidence type="ECO:0000256" key="1">
    <source>
        <dbReference type="SAM" id="MobiDB-lite"/>
    </source>
</evidence>
<dbReference type="SUPFAM" id="SSF46785">
    <property type="entry name" value="Winged helix' DNA-binding domain"/>
    <property type="match status" value="1"/>
</dbReference>
<dbReference type="InterPro" id="IPR036388">
    <property type="entry name" value="WH-like_DNA-bd_sf"/>
</dbReference>
<dbReference type="PANTHER" id="PTHR43252:SF2">
    <property type="entry name" value="TRANSCRIPTION REGULATOR, PADR-LIKE FAMILY"/>
    <property type="match status" value="1"/>
</dbReference>
<keyword evidence="4" id="KW-1185">Reference proteome</keyword>
<comment type="caution">
    <text evidence="3">The sequence shown here is derived from an EMBL/GenBank/DDBJ whole genome shotgun (WGS) entry which is preliminary data.</text>
</comment>
<dbReference type="Proteomes" id="UP001141950">
    <property type="component" value="Unassembled WGS sequence"/>
</dbReference>
<gene>
    <name evidence="3" type="ORF">NQZ67_19455</name>
</gene>
<feature type="domain" description="Transcription regulator PadR N-terminal" evidence="2">
    <location>
        <begin position="38"/>
        <end position="108"/>
    </location>
</feature>
<dbReference type="Gene3D" id="1.10.10.10">
    <property type="entry name" value="Winged helix-like DNA-binding domain superfamily/Winged helix DNA-binding domain"/>
    <property type="match status" value="1"/>
</dbReference>
<dbReference type="RefSeq" id="WP_257449169.1">
    <property type="nucleotide sequence ID" value="NZ_JANIPJ010000015.1"/>
</dbReference>
<evidence type="ECO:0000313" key="4">
    <source>
        <dbReference type="Proteomes" id="UP001141950"/>
    </source>
</evidence>
<dbReference type="PANTHER" id="PTHR43252">
    <property type="entry name" value="TRANSCRIPTIONAL REGULATOR YQJI"/>
    <property type="match status" value="1"/>
</dbReference>
<evidence type="ECO:0000313" key="3">
    <source>
        <dbReference type="EMBL" id="MCR2806064.1"/>
    </source>
</evidence>
<proteinExistence type="predicted"/>
<name>A0A9X2MSM1_9BACL</name>
<dbReference type="InterPro" id="IPR005149">
    <property type="entry name" value="Tscrpt_reg_PadR_N"/>
</dbReference>
<sequence>MNQSWTPEEQLFLNHGAGRERSSSGRRFFTRGGVKYALLELLTAEPMHGYQMMKSLEEQSGGTYKPSAGSIYPTLQMLRDQGFVTSYKQEDGKKIFAITEEGKTFLREEASSMLLQQMDERSRTGRGFEEEREECRFDRGHDHQHAPQHEHEQEPEQERKRNRRLTPAGKELLHLLKAAEKSAMEDAAKAVKLRAILAELKQSLSDIAERGDAT</sequence>
<dbReference type="EMBL" id="JANIPJ010000015">
    <property type="protein sequence ID" value="MCR2806064.1"/>
    <property type="molecule type" value="Genomic_DNA"/>
</dbReference>
<protein>
    <submittedName>
        <fullName evidence="3">PadR family transcriptional regulator</fullName>
    </submittedName>
</protein>
<reference evidence="3" key="1">
    <citation type="submission" date="2022-08" db="EMBL/GenBank/DDBJ databases">
        <title>The genomic sequence of strain Paenibacillus sp. SCIV0701.</title>
        <authorList>
            <person name="Zhao H."/>
        </authorList>
    </citation>
    <scope>NUCLEOTIDE SEQUENCE</scope>
    <source>
        <strain evidence="3">SCIV0701</strain>
    </source>
</reference>